<dbReference type="InterPro" id="IPR023144">
    <property type="entry name" value="Phe_NH3-lyase_shielding_dom_sf"/>
</dbReference>
<dbReference type="STRING" id="33114.A0A2G2VXP1"/>
<name>A0A2G2VXP1_CAPBA</name>
<dbReference type="GO" id="GO:0009800">
    <property type="term" value="P:cinnamic acid biosynthetic process"/>
    <property type="evidence" value="ECO:0007669"/>
    <property type="project" value="UniProtKB-UniPathway"/>
</dbReference>
<organism evidence="9 10">
    <name type="scientific">Capsicum baccatum</name>
    <name type="common">Peruvian pepper</name>
    <dbReference type="NCBI Taxonomy" id="33114"/>
    <lineage>
        <taxon>Eukaryota</taxon>
        <taxon>Viridiplantae</taxon>
        <taxon>Streptophyta</taxon>
        <taxon>Embryophyta</taxon>
        <taxon>Tracheophyta</taxon>
        <taxon>Spermatophyta</taxon>
        <taxon>Magnoliopsida</taxon>
        <taxon>eudicotyledons</taxon>
        <taxon>Gunneridae</taxon>
        <taxon>Pentapetalae</taxon>
        <taxon>asterids</taxon>
        <taxon>lamiids</taxon>
        <taxon>Solanales</taxon>
        <taxon>Solanaceae</taxon>
        <taxon>Solanoideae</taxon>
        <taxon>Capsiceae</taxon>
        <taxon>Capsicum</taxon>
    </lineage>
</organism>
<dbReference type="InterPro" id="IPR001106">
    <property type="entry name" value="Aromatic_Lyase"/>
</dbReference>
<dbReference type="GO" id="GO:0045548">
    <property type="term" value="F:phenylalanine ammonia-lyase activity"/>
    <property type="evidence" value="ECO:0007669"/>
    <property type="project" value="UniProtKB-EC"/>
</dbReference>
<reference evidence="9 10" key="1">
    <citation type="journal article" date="2017" name="Genome Biol.">
        <title>New reference genome sequences of hot pepper reveal the massive evolution of plant disease-resistance genes by retroduplication.</title>
        <authorList>
            <person name="Kim S."/>
            <person name="Park J."/>
            <person name="Yeom S.I."/>
            <person name="Kim Y.M."/>
            <person name="Seo E."/>
            <person name="Kim K.T."/>
            <person name="Kim M.S."/>
            <person name="Lee J.M."/>
            <person name="Cheong K."/>
            <person name="Shin H.S."/>
            <person name="Kim S.B."/>
            <person name="Han K."/>
            <person name="Lee J."/>
            <person name="Park M."/>
            <person name="Lee H.A."/>
            <person name="Lee H.Y."/>
            <person name="Lee Y."/>
            <person name="Oh S."/>
            <person name="Lee J.H."/>
            <person name="Choi E."/>
            <person name="Choi E."/>
            <person name="Lee S.E."/>
            <person name="Jeon J."/>
            <person name="Kim H."/>
            <person name="Choi G."/>
            <person name="Song H."/>
            <person name="Lee J."/>
            <person name="Lee S.C."/>
            <person name="Kwon J.K."/>
            <person name="Lee H.Y."/>
            <person name="Koo N."/>
            <person name="Hong Y."/>
            <person name="Kim R.W."/>
            <person name="Kang W.H."/>
            <person name="Huh J.H."/>
            <person name="Kang B.C."/>
            <person name="Yang T.J."/>
            <person name="Lee Y.H."/>
            <person name="Bennetzen J.L."/>
            <person name="Choi D."/>
        </authorList>
    </citation>
    <scope>NUCLEOTIDE SEQUENCE [LARGE SCALE GENOMIC DNA]</scope>
    <source>
        <strain evidence="10">cv. PBC81</strain>
    </source>
</reference>
<dbReference type="GO" id="GO:0006559">
    <property type="term" value="P:L-phenylalanine catabolic process"/>
    <property type="evidence" value="ECO:0007669"/>
    <property type="project" value="UniProtKB-KW"/>
</dbReference>
<evidence type="ECO:0000256" key="5">
    <source>
        <dbReference type="ARBA" id="ARBA00012139"/>
    </source>
</evidence>
<proteinExistence type="inferred from homology"/>
<dbReference type="EMBL" id="MLFT02000009">
    <property type="protein sequence ID" value="PHT37754.1"/>
    <property type="molecule type" value="Genomic_DNA"/>
</dbReference>
<keyword evidence="6" id="KW-0587">Phenylpropanoid metabolism</keyword>
<dbReference type="AlphaFoldDB" id="A0A2G2VXP1"/>
<evidence type="ECO:0000313" key="9">
    <source>
        <dbReference type="EMBL" id="PHT37754.1"/>
    </source>
</evidence>
<keyword evidence="7" id="KW-0585">Phenylalanine catabolism</keyword>
<comment type="caution">
    <text evidence="9">The sequence shown here is derived from an EMBL/GenBank/DDBJ whole genome shotgun (WGS) entry which is preliminary data.</text>
</comment>
<dbReference type="PANTHER" id="PTHR10362">
    <property type="entry name" value="HISTIDINE AMMONIA-LYASE"/>
    <property type="match status" value="1"/>
</dbReference>
<dbReference type="Gene3D" id="1.20.200.10">
    <property type="entry name" value="Fumarase/aspartase (Central domain)"/>
    <property type="match status" value="1"/>
</dbReference>
<sequence length="155" mass="17368">MKNSESEKNENSSIFEKIGAFEEELKAVLPKEVENARVVLESGNPSIPNRNTECRSYPLHRFVRKEFESELLTEKNLMERDSVLISIQSSVPSSIWISTSPALRWKSELTSFTLATNLPQPPPLPGSGTANTSWGPFYESSLLYLSSTGIINILY</sequence>
<dbReference type="UniPathway" id="UPA00713">
    <property type="reaction ID" value="UER00725"/>
</dbReference>
<dbReference type="Gene3D" id="1.10.274.20">
    <property type="entry name" value="Phenylalanine ammonia-lyase 1, domain 3"/>
    <property type="match status" value="1"/>
</dbReference>
<protein>
    <recommendedName>
        <fullName evidence="5">phenylalanine ammonia-lyase</fullName>
        <ecNumber evidence="5">4.3.1.24</ecNumber>
    </recommendedName>
</protein>
<evidence type="ECO:0000256" key="2">
    <source>
        <dbReference type="ARBA" id="ARBA00005138"/>
    </source>
</evidence>
<keyword evidence="8" id="KW-0456">Lyase</keyword>
<keyword evidence="10" id="KW-1185">Reference proteome</keyword>
<accession>A0A2G2VXP1</accession>
<evidence type="ECO:0000256" key="1">
    <source>
        <dbReference type="ARBA" id="ARBA00002235"/>
    </source>
</evidence>
<dbReference type="OrthoDB" id="10051290at2759"/>
<dbReference type="SUPFAM" id="SSF48557">
    <property type="entry name" value="L-aspartase-like"/>
    <property type="match status" value="1"/>
</dbReference>
<dbReference type="Proteomes" id="UP000224567">
    <property type="component" value="Unassembled WGS sequence"/>
</dbReference>
<evidence type="ECO:0000256" key="7">
    <source>
        <dbReference type="ARBA" id="ARBA00023232"/>
    </source>
</evidence>
<comment type="function">
    <text evidence="1">This is a key enzyme of plant metabolism catalyzing the first reaction in the biosynthesis from L-phenylalanine of a wide variety of natural products based on the phenylpropane skeleton.</text>
</comment>
<evidence type="ECO:0000256" key="3">
    <source>
        <dbReference type="ARBA" id="ARBA00007238"/>
    </source>
</evidence>
<comment type="similarity">
    <text evidence="3">Belongs to the PAL/histidase family.</text>
</comment>
<evidence type="ECO:0000256" key="6">
    <source>
        <dbReference type="ARBA" id="ARBA00023051"/>
    </source>
</evidence>
<dbReference type="EC" id="4.3.1.24" evidence="5"/>
<evidence type="ECO:0000313" key="10">
    <source>
        <dbReference type="Proteomes" id="UP000224567"/>
    </source>
</evidence>
<evidence type="ECO:0000256" key="4">
    <source>
        <dbReference type="ARBA" id="ARBA00011881"/>
    </source>
</evidence>
<evidence type="ECO:0000256" key="8">
    <source>
        <dbReference type="ARBA" id="ARBA00023239"/>
    </source>
</evidence>
<dbReference type="InterPro" id="IPR008948">
    <property type="entry name" value="L-Aspartase-like"/>
</dbReference>
<comment type="pathway">
    <text evidence="2">Phenylpropanoid metabolism; trans-cinnamate biosynthesis; trans-cinnamate from L-phenylalanine: step 1/1.</text>
</comment>
<reference evidence="10" key="2">
    <citation type="journal article" date="2017" name="J. Anim. Genet.">
        <title>Multiple reference genome sequences of hot pepper reveal the massive evolution of plant disease resistance genes by retroduplication.</title>
        <authorList>
            <person name="Kim S."/>
            <person name="Park J."/>
            <person name="Yeom S.-I."/>
            <person name="Kim Y.-M."/>
            <person name="Seo E."/>
            <person name="Kim K.-T."/>
            <person name="Kim M.-S."/>
            <person name="Lee J.M."/>
            <person name="Cheong K."/>
            <person name="Shin H.-S."/>
            <person name="Kim S.-B."/>
            <person name="Han K."/>
            <person name="Lee J."/>
            <person name="Park M."/>
            <person name="Lee H.-A."/>
            <person name="Lee H.-Y."/>
            <person name="Lee Y."/>
            <person name="Oh S."/>
            <person name="Lee J.H."/>
            <person name="Choi E."/>
            <person name="Choi E."/>
            <person name="Lee S.E."/>
            <person name="Jeon J."/>
            <person name="Kim H."/>
            <person name="Choi G."/>
            <person name="Song H."/>
            <person name="Lee J."/>
            <person name="Lee S.-C."/>
            <person name="Kwon J.-K."/>
            <person name="Lee H.-Y."/>
            <person name="Koo N."/>
            <person name="Hong Y."/>
            <person name="Kim R.W."/>
            <person name="Kang W.-H."/>
            <person name="Huh J.H."/>
            <person name="Kang B.-C."/>
            <person name="Yang T.-J."/>
            <person name="Lee Y.-H."/>
            <person name="Bennetzen J.L."/>
            <person name="Choi D."/>
        </authorList>
    </citation>
    <scope>NUCLEOTIDE SEQUENCE [LARGE SCALE GENOMIC DNA]</scope>
    <source>
        <strain evidence="10">cv. PBC81</strain>
    </source>
</reference>
<comment type="subunit">
    <text evidence="4">Homotetramer.</text>
</comment>
<gene>
    <name evidence="9" type="ORF">CQW23_21327</name>
</gene>